<keyword evidence="10" id="KW-0498">Mitosis</keyword>
<keyword evidence="15" id="KW-0131">Cell cycle</keyword>
<dbReference type="GO" id="GO:1990023">
    <property type="term" value="C:mitotic spindle midzone"/>
    <property type="evidence" value="ECO:0007669"/>
    <property type="project" value="TreeGrafter"/>
</dbReference>
<evidence type="ECO:0000313" key="19">
    <source>
        <dbReference type="EMBL" id="QLG74063.1"/>
    </source>
</evidence>
<comment type="subcellular location">
    <subcellularLocation>
        <location evidence="3">Chromosome</location>
        <location evidence="3">Centromere</location>
        <location evidence="3">Kinetochore</location>
    </subcellularLocation>
    <subcellularLocation>
        <location evidence="2">Cytoplasm</location>
        <location evidence="2">Cytoskeleton</location>
        <location evidence="2">Spindle</location>
    </subcellularLocation>
    <subcellularLocation>
        <location evidence="1">Nucleus</location>
    </subcellularLocation>
</comment>
<feature type="region of interest" description="Disordered" evidence="18">
    <location>
        <begin position="80"/>
        <end position="119"/>
    </location>
</feature>
<protein>
    <recommendedName>
        <fullName evidence="5">DASH complex subunit DAD2</fullName>
    </recommendedName>
    <alternativeName>
        <fullName evidence="17">Outer kinetochore protein DAD2</fullName>
    </alternativeName>
</protein>
<keyword evidence="8" id="KW-0132">Cell division</keyword>
<dbReference type="GO" id="GO:0044732">
    <property type="term" value="C:mitotic spindle pole body"/>
    <property type="evidence" value="ECO:0007669"/>
    <property type="project" value="TreeGrafter"/>
</dbReference>
<dbReference type="GO" id="GO:0008608">
    <property type="term" value="P:attachment of spindle microtubules to kinetochore"/>
    <property type="evidence" value="ECO:0007669"/>
    <property type="project" value="TreeGrafter"/>
</dbReference>
<evidence type="ECO:0000256" key="8">
    <source>
        <dbReference type="ARBA" id="ARBA00022618"/>
    </source>
</evidence>
<feature type="compositionally biased region" description="Basic and acidic residues" evidence="18">
    <location>
        <begin position="83"/>
        <end position="112"/>
    </location>
</feature>
<dbReference type="PANTHER" id="PTHR28036:SF1">
    <property type="entry name" value="DASH COMPLEX SUBUNIT DAD2"/>
    <property type="match status" value="1"/>
</dbReference>
<dbReference type="Proteomes" id="UP000509704">
    <property type="component" value="Chromosome 6"/>
</dbReference>
<dbReference type="PANTHER" id="PTHR28036">
    <property type="entry name" value="DASH COMPLEX SUBUNIT DAD2"/>
    <property type="match status" value="1"/>
</dbReference>
<comment type="similarity">
    <text evidence="4">Belongs to the DASH complex DAD2 family.</text>
</comment>
<dbReference type="GO" id="GO:0000278">
    <property type="term" value="P:mitotic cell cycle"/>
    <property type="evidence" value="ECO:0007669"/>
    <property type="project" value="InterPro"/>
</dbReference>
<dbReference type="GO" id="GO:0042729">
    <property type="term" value="C:DASH complex"/>
    <property type="evidence" value="ECO:0007669"/>
    <property type="project" value="InterPro"/>
</dbReference>
<keyword evidence="7" id="KW-0963">Cytoplasm</keyword>
<dbReference type="InterPro" id="IPR013963">
    <property type="entry name" value="DASH_Dad2"/>
</dbReference>
<evidence type="ECO:0000256" key="3">
    <source>
        <dbReference type="ARBA" id="ARBA00004629"/>
    </source>
</evidence>
<evidence type="ECO:0000256" key="1">
    <source>
        <dbReference type="ARBA" id="ARBA00004123"/>
    </source>
</evidence>
<evidence type="ECO:0000256" key="2">
    <source>
        <dbReference type="ARBA" id="ARBA00004186"/>
    </source>
</evidence>
<evidence type="ECO:0000256" key="16">
    <source>
        <dbReference type="ARBA" id="ARBA00023328"/>
    </source>
</evidence>
<dbReference type="GeneID" id="59237821"/>
<evidence type="ECO:0000256" key="13">
    <source>
        <dbReference type="ARBA" id="ARBA00023212"/>
    </source>
</evidence>
<dbReference type="GO" id="GO:0005874">
    <property type="term" value="C:microtubule"/>
    <property type="evidence" value="ECO:0007669"/>
    <property type="project" value="UniProtKB-KW"/>
</dbReference>
<keyword evidence="20" id="KW-1185">Reference proteome</keyword>
<proteinExistence type="inferred from homology"/>
<keyword evidence="12" id="KW-0995">Kinetochore</keyword>
<evidence type="ECO:0000256" key="4">
    <source>
        <dbReference type="ARBA" id="ARBA00005501"/>
    </source>
</evidence>
<evidence type="ECO:0000256" key="18">
    <source>
        <dbReference type="SAM" id="MobiDB-lite"/>
    </source>
</evidence>
<name>A0A7H9B6D0_ZYGMR</name>
<evidence type="ECO:0000256" key="5">
    <source>
        <dbReference type="ARBA" id="ARBA00020260"/>
    </source>
</evidence>
<evidence type="ECO:0000256" key="15">
    <source>
        <dbReference type="ARBA" id="ARBA00023306"/>
    </source>
</evidence>
<evidence type="ECO:0000256" key="12">
    <source>
        <dbReference type="ARBA" id="ARBA00022838"/>
    </source>
</evidence>
<evidence type="ECO:0000256" key="9">
    <source>
        <dbReference type="ARBA" id="ARBA00022701"/>
    </source>
</evidence>
<sequence length="119" mass="13528">MSLESQVALKRQELNALKKITRLTDSMKAQLDEMAHQVNHMESNAASVSHVMENWNSITRSISQAGLSLLQYTEADYEVGTWDSRKKGEGETGDDRDKRTPLPETLVRIRVEDQEELPN</sequence>
<keyword evidence="13" id="KW-0206">Cytoskeleton</keyword>
<reference evidence="19 20" key="1">
    <citation type="submission" date="2020-07" db="EMBL/GenBank/DDBJ databases">
        <title>The yeast mating-type switching endonuclease HO is a domesticated member of an unorthodox homing genetic element family.</title>
        <authorList>
            <person name="Coughlan A.Y."/>
            <person name="Lombardi L."/>
            <person name="Braun-Galleani S."/>
            <person name="Martos A.R."/>
            <person name="Galeote V."/>
            <person name="Bigey F."/>
            <person name="Dequin S."/>
            <person name="Byrne K.P."/>
            <person name="Wolfe K.H."/>
        </authorList>
    </citation>
    <scope>NUCLEOTIDE SEQUENCE [LARGE SCALE GENOMIC DNA]</scope>
    <source>
        <strain evidence="19 20">NRRL Y-6702</strain>
    </source>
</reference>
<keyword evidence="11" id="KW-0159">Chromosome partition</keyword>
<dbReference type="RefSeq" id="XP_037145788.1">
    <property type="nucleotide sequence ID" value="XM_037289893.1"/>
</dbReference>
<keyword evidence="14" id="KW-0539">Nucleus</keyword>
<accession>A0A7H9B6D0</accession>
<keyword evidence="9" id="KW-0493">Microtubule</keyword>
<dbReference type="Pfam" id="PF08654">
    <property type="entry name" value="DASH_Dad2"/>
    <property type="match status" value="1"/>
</dbReference>
<evidence type="ECO:0000313" key="20">
    <source>
        <dbReference type="Proteomes" id="UP000509704"/>
    </source>
</evidence>
<keyword evidence="16" id="KW-0137">Centromere</keyword>
<gene>
    <name evidence="19" type="ORF">HG535_0F05750</name>
</gene>
<evidence type="ECO:0000256" key="7">
    <source>
        <dbReference type="ARBA" id="ARBA00022490"/>
    </source>
</evidence>
<evidence type="ECO:0000256" key="6">
    <source>
        <dbReference type="ARBA" id="ARBA00022454"/>
    </source>
</evidence>
<evidence type="ECO:0000256" key="17">
    <source>
        <dbReference type="ARBA" id="ARBA00030568"/>
    </source>
</evidence>
<organism evidence="19 20">
    <name type="scientific">Zygotorulaspora mrakii</name>
    <name type="common">Zygosaccharomyces mrakii</name>
    <dbReference type="NCBI Taxonomy" id="42260"/>
    <lineage>
        <taxon>Eukaryota</taxon>
        <taxon>Fungi</taxon>
        <taxon>Dikarya</taxon>
        <taxon>Ascomycota</taxon>
        <taxon>Saccharomycotina</taxon>
        <taxon>Saccharomycetes</taxon>
        <taxon>Saccharomycetales</taxon>
        <taxon>Saccharomycetaceae</taxon>
        <taxon>Zygotorulaspora</taxon>
    </lineage>
</organism>
<dbReference type="EMBL" id="CP058609">
    <property type="protein sequence ID" value="QLG74063.1"/>
    <property type="molecule type" value="Genomic_DNA"/>
</dbReference>
<dbReference type="KEGG" id="zmk:HG535_0F05750"/>
<dbReference type="OrthoDB" id="3230169at2759"/>
<dbReference type="AlphaFoldDB" id="A0A7H9B6D0"/>
<keyword evidence="6" id="KW-0158">Chromosome</keyword>
<evidence type="ECO:0000256" key="10">
    <source>
        <dbReference type="ARBA" id="ARBA00022776"/>
    </source>
</evidence>
<dbReference type="GO" id="GO:0051301">
    <property type="term" value="P:cell division"/>
    <property type="evidence" value="ECO:0007669"/>
    <property type="project" value="UniProtKB-KW"/>
</dbReference>
<evidence type="ECO:0000256" key="14">
    <source>
        <dbReference type="ARBA" id="ARBA00023242"/>
    </source>
</evidence>
<evidence type="ECO:0000256" key="11">
    <source>
        <dbReference type="ARBA" id="ARBA00022829"/>
    </source>
</evidence>